<dbReference type="Proteomes" id="UP000199035">
    <property type="component" value="Unassembled WGS sequence"/>
</dbReference>
<keyword evidence="1" id="KW-1133">Transmembrane helix</keyword>
<name>A0A1H3N4I2_9GAMM</name>
<dbReference type="STRING" id="595670.SAMN05421643_13620"/>
<dbReference type="AlphaFoldDB" id="A0A1H3N4I2"/>
<dbReference type="EMBL" id="FNPK01000036">
    <property type="protein sequence ID" value="SDY83674.1"/>
    <property type="molecule type" value="Genomic_DNA"/>
</dbReference>
<gene>
    <name evidence="2" type="ORF">SAMN05421643_13620</name>
</gene>
<organism evidence="2 3">
    <name type="scientific">Acinetobacter kyonggiensis</name>
    <dbReference type="NCBI Taxonomy" id="595670"/>
    <lineage>
        <taxon>Bacteria</taxon>
        <taxon>Pseudomonadati</taxon>
        <taxon>Pseudomonadota</taxon>
        <taxon>Gammaproteobacteria</taxon>
        <taxon>Moraxellales</taxon>
        <taxon>Moraxellaceae</taxon>
        <taxon>Acinetobacter</taxon>
    </lineage>
</organism>
<keyword evidence="3" id="KW-1185">Reference proteome</keyword>
<keyword evidence="1" id="KW-0472">Membrane</keyword>
<evidence type="ECO:0000256" key="1">
    <source>
        <dbReference type="SAM" id="Phobius"/>
    </source>
</evidence>
<feature type="transmembrane region" description="Helical" evidence="1">
    <location>
        <begin position="26"/>
        <end position="44"/>
    </location>
</feature>
<protein>
    <submittedName>
        <fullName evidence="2">Uncharacterized protein</fullName>
    </submittedName>
</protein>
<reference evidence="3" key="1">
    <citation type="submission" date="2016-10" db="EMBL/GenBank/DDBJ databases">
        <authorList>
            <person name="Varghese N."/>
            <person name="Submissions S."/>
        </authorList>
    </citation>
    <scope>NUCLEOTIDE SEQUENCE [LARGE SCALE GENOMIC DNA]</scope>
    <source>
        <strain evidence="3">ANC 5109</strain>
    </source>
</reference>
<sequence length="49" mass="5288">MASFNVSILFETPPKDDHILLLQRRAGLAIAVVALIAIIGLVMLKPNFG</sequence>
<proteinExistence type="predicted"/>
<evidence type="ECO:0000313" key="3">
    <source>
        <dbReference type="Proteomes" id="UP000199035"/>
    </source>
</evidence>
<keyword evidence="1" id="KW-0812">Transmembrane</keyword>
<evidence type="ECO:0000313" key="2">
    <source>
        <dbReference type="EMBL" id="SDY83674.1"/>
    </source>
</evidence>
<accession>A0A1H3N4I2</accession>